<feature type="domain" description="Amidase" evidence="3">
    <location>
        <begin position="26"/>
        <end position="463"/>
    </location>
</feature>
<dbReference type="InterPro" id="IPR036928">
    <property type="entry name" value="AS_sf"/>
</dbReference>
<comment type="caution">
    <text evidence="4">The sequence shown here is derived from an EMBL/GenBank/DDBJ whole genome shotgun (WGS) entry which is preliminary data.</text>
</comment>
<dbReference type="EMBL" id="MRDE01000026">
    <property type="protein sequence ID" value="OMH25417.1"/>
    <property type="molecule type" value="Genomic_DNA"/>
</dbReference>
<dbReference type="AlphaFoldDB" id="A0A1R1LD16"/>
<dbReference type="PANTHER" id="PTHR11895:SF7">
    <property type="entry name" value="GLUTAMYL-TRNA(GLN) AMIDOTRANSFERASE SUBUNIT A, MITOCHONDRIAL"/>
    <property type="match status" value="1"/>
</dbReference>
<reference evidence="4 5" key="1">
    <citation type="submission" date="2016-12" db="EMBL/GenBank/DDBJ databases">
        <title>Draft genome of Tersicoccus phoenicis 1P05MA.</title>
        <authorList>
            <person name="Nakajima Y."/>
            <person name="Yoshizawa S."/>
            <person name="Nakamura K."/>
            <person name="Ogura Y."/>
            <person name="Hayashi T."/>
            <person name="Kogure K."/>
        </authorList>
    </citation>
    <scope>NUCLEOTIDE SEQUENCE [LARGE SCALE GENOMIC DNA]</scope>
    <source>
        <strain evidence="4 5">1p05MA</strain>
    </source>
</reference>
<gene>
    <name evidence="4" type="ORF">BKD30_05815</name>
</gene>
<dbReference type="OrthoDB" id="5175573at2"/>
<dbReference type="Proteomes" id="UP000187085">
    <property type="component" value="Unassembled WGS sequence"/>
</dbReference>
<dbReference type="Pfam" id="PF01425">
    <property type="entry name" value="Amidase"/>
    <property type="match status" value="1"/>
</dbReference>
<dbReference type="InterPro" id="IPR023631">
    <property type="entry name" value="Amidase_dom"/>
</dbReference>
<evidence type="ECO:0000259" key="3">
    <source>
        <dbReference type="Pfam" id="PF01425"/>
    </source>
</evidence>
<dbReference type="PANTHER" id="PTHR11895">
    <property type="entry name" value="TRANSAMIDASE"/>
    <property type="match status" value="1"/>
</dbReference>
<keyword evidence="5" id="KW-1185">Reference proteome</keyword>
<evidence type="ECO:0000256" key="1">
    <source>
        <dbReference type="ARBA" id="ARBA00009199"/>
    </source>
</evidence>
<dbReference type="GO" id="GO:0003824">
    <property type="term" value="F:catalytic activity"/>
    <property type="evidence" value="ECO:0007669"/>
    <property type="project" value="InterPro"/>
</dbReference>
<name>A0A1R1LD16_9MICC</name>
<dbReference type="InterPro" id="IPR020556">
    <property type="entry name" value="Amidase_CS"/>
</dbReference>
<dbReference type="SUPFAM" id="SSF75304">
    <property type="entry name" value="Amidase signature (AS) enzymes"/>
    <property type="match status" value="1"/>
</dbReference>
<feature type="region of interest" description="Disordered" evidence="2">
    <location>
        <begin position="131"/>
        <end position="159"/>
    </location>
</feature>
<dbReference type="RefSeq" id="WP_076703118.1">
    <property type="nucleotide sequence ID" value="NZ_MRDE01000026.1"/>
</dbReference>
<proteinExistence type="inferred from homology"/>
<evidence type="ECO:0000313" key="5">
    <source>
        <dbReference type="Proteomes" id="UP000187085"/>
    </source>
</evidence>
<evidence type="ECO:0000313" key="4">
    <source>
        <dbReference type="EMBL" id="OMH25417.1"/>
    </source>
</evidence>
<dbReference type="PROSITE" id="PS00571">
    <property type="entry name" value="AMIDASES"/>
    <property type="match status" value="1"/>
</dbReference>
<dbReference type="STRING" id="554083.BKD30_05815"/>
<dbReference type="Gene3D" id="3.90.1300.10">
    <property type="entry name" value="Amidase signature (AS) domain"/>
    <property type="match status" value="1"/>
</dbReference>
<protein>
    <submittedName>
        <fullName evidence="4">Amidase</fullName>
    </submittedName>
</protein>
<comment type="similarity">
    <text evidence="1">Belongs to the amidase family.</text>
</comment>
<evidence type="ECO:0000256" key="2">
    <source>
        <dbReference type="SAM" id="MobiDB-lite"/>
    </source>
</evidence>
<sequence>MTDSLETLTALDLRDALAAGRLSAREVTAHHLAVIEARNLALGAFVAVTGEQAMRDAADLDQRFARTGPVGPLHGLPMGIKDLTDVAGVPTGHGSAALPDVVPTEDAPLVATLRRAGVVVVGKTQVPEFGLSCHSESRTHPPARLPQDPRLSPGGSSGGSAAAVAAGMLPFAVGTDGGGSVRIPAAACGLVGLKPNRGRIATGSGQADLGRFVVAGPIARTAADAALLLDVLAGDVNHRALTAAPVADPTDLTVPGPLRIGVTTASPFASAYDLPVAPAAHAALDAGVTALEQHGHRVEEMDPGWDPRYPEAFATVWTTGVGLADLDPDAEARLTPLAREFRARARRRPATDLARAIDVLQQIEWDTVAAFARYDVVLTPALADTPRPIGWYTGADWDVDADTDYRRQCQYTPWTSALNVVGLPAVTATTGWTRPDPAGGPEAQGLPMGVQLIGRPSGERTLLALAHLLHRTVPGGVPLP</sequence>
<dbReference type="InterPro" id="IPR000120">
    <property type="entry name" value="Amidase"/>
</dbReference>
<accession>A0A1R1LD16</accession>
<organism evidence="4 5">
    <name type="scientific">Tersicoccus phoenicis</name>
    <dbReference type="NCBI Taxonomy" id="554083"/>
    <lineage>
        <taxon>Bacteria</taxon>
        <taxon>Bacillati</taxon>
        <taxon>Actinomycetota</taxon>
        <taxon>Actinomycetes</taxon>
        <taxon>Micrococcales</taxon>
        <taxon>Micrococcaceae</taxon>
        <taxon>Tersicoccus</taxon>
    </lineage>
</organism>